<dbReference type="Proteomes" id="UP000319817">
    <property type="component" value="Chromosome"/>
</dbReference>
<dbReference type="AlphaFoldDB" id="A0A517NR11"/>
<gene>
    <name evidence="2" type="primary">bamD</name>
    <name evidence="2" type="ORF">K239x_15120</name>
</gene>
<accession>A0A517NR11</accession>
<dbReference type="RefSeq" id="WP_419189777.1">
    <property type="nucleotide sequence ID" value="NZ_CP036526.1"/>
</dbReference>
<feature type="compositionally biased region" description="Polar residues" evidence="1">
    <location>
        <begin position="52"/>
        <end position="86"/>
    </location>
</feature>
<feature type="region of interest" description="Disordered" evidence="1">
    <location>
        <begin position="433"/>
        <end position="483"/>
    </location>
</feature>
<dbReference type="InterPro" id="IPR011990">
    <property type="entry name" value="TPR-like_helical_dom_sf"/>
</dbReference>
<evidence type="ECO:0000313" key="3">
    <source>
        <dbReference type="Proteomes" id="UP000319817"/>
    </source>
</evidence>
<reference evidence="2 3" key="1">
    <citation type="submission" date="2019-02" db="EMBL/GenBank/DDBJ databases">
        <title>Deep-cultivation of Planctomycetes and their phenomic and genomic characterization uncovers novel biology.</title>
        <authorList>
            <person name="Wiegand S."/>
            <person name="Jogler M."/>
            <person name="Boedeker C."/>
            <person name="Pinto D."/>
            <person name="Vollmers J."/>
            <person name="Rivas-Marin E."/>
            <person name="Kohn T."/>
            <person name="Peeters S.H."/>
            <person name="Heuer A."/>
            <person name="Rast P."/>
            <person name="Oberbeckmann S."/>
            <person name="Bunk B."/>
            <person name="Jeske O."/>
            <person name="Meyerdierks A."/>
            <person name="Storesund J.E."/>
            <person name="Kallscheuer N."/>
            <person name="Luecker S."/>
            <person name="Lage O.M."/>
            <person name="Pohl T."/>
            <person name="Merkel B.J."/>
            <person name="Hornburger P."/>
            <person name="Mueller R.-W."/>
            <person name="Bruemmer F."/>
            <person name="Labrenz M."/>
            <person name="Spormann A.M."/>
            <person name="Op den Camp H."/>
            <person name="Overmann J."/>
            <person name="Amann R."/>
            <person name="Jetten M.S.M."/>
            <person name="Mascher T."/>
            <person name="Medema M.H."/>
            <person name="Devos D.P."/>
            <person name="Kaster A.-K."/>
            <person name="Ovreas L."/>
            <person name="Rohde M."/>
            <person name="Galperin M.Y."/>
            <person name="Jogler C."/>
        </authorList>
    </citation>
    <scope>NUCLEOTIDE SEQUENCE [LARGE SCALE GENOMIC DNA]</scope>
    <source>
        <strain evidence="2 3">K23_9</strain>
    </source>
</reference>
<feature type="region of interest" description="Disordered" evidence="1">
    <location>
        <begin position="45"/>
        <end position="86"/>
    </location>
</feature>
<protein>
    <submittedName>
        <fullName evidence="2">Outer membrane protein assembly factor BamD</fullName>
    </submittedName>
</protein>
<proteinExistence type="predicted"/>
<feature type="compositionally biased region" description="Low complexity" evidence="1">
    <location>
        <begin position="462"/>
        <end position="477"/>
    </location>
</feature>
<evidence type="ECO:0000313" key="2">
    <source>
        <dbReference type="EMBL" id="QDT09566.1"/>
    </source>
</evidence>
<dbReference type="PROSITE" id="PS51257">
    <property type="entry name" value="PROKAR_LIPOPROTEIN"/>
    <property type="match status" value="1"/>
</dbReference>
<dbReference type="EMBL" id="CP036526">
    <property type="protein sequence ID" value="QDT09566.1"/>
    <property type="molecule type" value="Genomic_DNA"/>
</dbReference>
<keyword evidence="3" id="KW-1185">Reference proteome</keyword>
<feature type="compositionally biased region" description="Polar residues" evidence="1">
    <location>
        <begin position="447"/>
        <end position="461"/>
    </location>
</feature>
<name>A0A517NR11_9BACT</name>
<organism evidence="2 3">
    <name type="scientific">Stieleria marina</name>
    <dbReference type="NCBI Taxonomy" id="1930275"/>
    <lineage>
        <taxon>Bacteria</taxon>
        <taxon>Pseudomonadati</taxon>
        <taxon>Planctomycetota</taxon>
        <taxon>Planctomycetia</taxon>
        <taxon>Pirellulales</taxon>
        <taxon>Pirellulaceae</taxon>
        <taxon>Stieleria</taxon>
    </lineage>
</organism>
<dbReference type="SUPFAM" id="SSF48452">
    <property type="entry name" value="TPR-like"/>
    <property type="match status" value="1"/>
</dbReference>
<sequence precursor="true">MMSPRDVLNSHLHSSSKWMLLAGLAIALTGCQSLRKSQASDFGDTPLELISQGDSQSGSSVTLASGESTQGGVVTAGATESPSQANPVVQADGDAAAYTDADGGNRVVSFLTSWKEDPATAKSMYKKADAAFRLAKRKPNGKSSSEYSAAAKFFRKAGNAAPGSALQQDALFMQAESHFFANELNDATKTYQKLQKDFPRNRHNDRVAARLFDISKYWIATSRAGGDAWYKVNLFDHKRPGYDSKGHAIKVLDQIRYDDPTGRLADDATMAAAAEYIRQNEFEKADEFLTDLRETFTDSDHMFLAHLLGIRCKLEVYAGPNYSGLVLEESEKLIKQTRQRFPDKLQKQEYNEMLARATREVAYHQAERLAHRARYREKREEYGAATAQYQQILRDHPSAPQAKIARSRLQETQKLPAVPQKKLAFLTKVFPDSRQSSPLVPAKMQRKQTPANQSPANQSPANQPLTNETPTNQPTTNRGTMLR</sequence>
<evidence type="ECO:0000256" key="1">
    <source>
        <dbReference type="SAM" id="MobiDB-lite"/>
    </source>
</evidence>
<dbReference type="Gene3D" id="1.25.40.10">
    <property type="entry name" value="Tetratricopeptide repeat domain"/>
    <property type="match status" value="2"/>
</dbReference>